<dbReference type="AlphaFoldDB" id="A0A484FJ38"/>
<proteinExistence type="predicted"/>
<organism evidence="1 2">
    <name type="scientific">Colletotrichum orbiculare (strain 104-T / ATCC 96160 / CBS 514.97 / LARS 414 / MAFF 240422)</name>
    <name type="common">Cucumber anthracnose fungus</name>
    <name type="synonym">Colletotrichum lagenarium</name>
    <dbReference type="NCBI Taxonomy" id="1213857"/>
    <lineage>
        <taxon>Eukaryota</taxon>
        <taxon>Fungi</taxon>
        <taxon>Dikarya</taxon>
        <taxon>Ascomycota</taxon>
        <taxon>Pezizomycotina</taxon>
        <taxon>Sordariomycetes</taxon>
        <taxon>Hypocreomycetidae</taxon>
        <taxon>Glomerellales</taxon>
        <taxon>Glomerellaceae</taxon>
        <taxon>Colletotrichum</taxon>
        <taxon>Colletotrichum orbiculare species complex</taxon>
    </lineage>
</organism>
<name>A0A484FJ38_COLOR</name>
<keyword evidence="2" id="KW-1185">Reference proteome</keyword>
<protein>
    <submittedName>
        <fullName evidence="1">Uncharacterized protein</fullName>
    </submittedName>
</protein>
<dbReference type="Proteomes" id="UP000014480">
    <property type="component" value="Unassembled WGS sequence"/>
</dbReference>
<reference evidence="2" key="1">
    <citation type="journal article" date="2013" name="New Phytol.">
        <title>Comparative genomic and transcriptomic analyses reveal the hemibiotrophic stage shift of Colletotrichum fungi.</title>
        <authorList>
            <person name="Gan P."/>
            <person name="Ikeda K."/>
            <person name="Irieda H."/>
            <person name="Narusaka M."/>
            <person name="O'Connell R.J."/>
            <person name="Narusaka Y."/>
            <person name="Takano Y."/>
            <person name="Kubo Y."/>
            <person name="Shirasu K."/>
        </authorList>
    </citation>
    <scope>NUCLEOTIDE SEQUENCE [LARGE SCALE GENOMIC DNA]</scope>
    <source>
        <strain evidence="2">104-T / ATCC 96160 / CBS 514.97 / LARS 414 / MAFF 240422</strain>
    </source>
</reference>
<comment type="caution">
    <text evidence="1">The sequence shown here is derived from an EMBL/GenBank/DDBJ whole genome shotgun (WGS) entry which is preliminary data.</text>
</comment>
<sequence>MMLLVLSGLEAPAHGAFHIGGQGVYLRLTLSPASGHLQDRQSSSQSQRSCYIDNVNRREEGILESSIGDAV</sequence>
<dbReference type="EMBL" id="AMCV02000032">
    <property type="protein sequence ID" value="TDZ16917.1"/>
    <property type="molecule type" value="Genomic_DNA"/>
</dbReference>
<gene>
    <name evidence="1" type="ORF">Cob_v010057</name>
</gene>
<reference evidence="2" key="2">
    <citation type="journal article" date="2019" name="Mol. Plant Microbe Interact.">
        <title>Genome sequence resources for four phytopathogenic fungi from the Colletotrichum orbiculare species complex.</title>
        <authorList>
            <person name="Gan P."/>
            <person name="Tsushima A."/>
            <person name="Narusaka M."/>
            <person name="Narusaka Y."/>
            <person name="Takano Y."/>
            <person name="Kubo Y."/>
            <person name="Shirasu K."/>
        </authorList>
    </citation>
    <scope>GENOME REANNOTATION</scope>
    <source>
        <strain evidence="2">104-T / ATCC 96160 / CBS 514.97 / LARS 414 / MAFF 240422</strain>
    </source>
</reference>
<accession>A0A484FJ38</accession>
<evidence type="ECO:0000313" key="1">
    <source>
        <dbReference type="EMBL" id="TDZ16917.1"/>
    </source>
</evidence>
<evidence type="ECO:0000313" key="2">
    <source>
        <dbReference type="Proteomes" id="UP000014480"/>
    </source>
</evidence>